<gene>
    <name evidence="2" type="ORF">K8F61_04005</name>
</gene>
<dbReference type="RefSeq" id="WP_219084665.1">
    <property type="nucleotide sequence ID" value="NZ_CP082781.1"/>
</dbReference>
<evidence type="ECO:0000313" key="3">
    <source>
        <dbReference type="Proteomes" id="UP001199642"/>
    </source>
</evidence>
<keyword evidence="3" id="KW-1185">Reference proteome</keyword>
<dbReference type="PANTHER" id="PTHR41913:SF1">
    <property type="entry name" value="DUF1684 DOMAIN-CONTAINING PROTEIN"/>
    <property type="match status" value="1"/>
</dbReference>
<dbReference type="InterPro" id="IPR012467">
    <property type="entry name" value="DUF1684"/>
</dbReference>
<name>A0ABY3RTH5_9MICO</name>
<accession>A0ABY3RTH5</accession>
<dbReference type="Pfam" id="PF07920">
    <property type="entry name" value="DUF1684"/>
    <property type="match status" value="1"/>
</dbReference>
<dbReference type="PANTHER" id="PTHR41913">
    <property type="entry name" value="DUF1684 DOMAIN-CONTAINING PROTEIN"/>
    <property type="match status" value="1"/>
</dbReference>
<sequence>MTNADPAAAAHDGWRARRRAAVTAPTGNLSLVETRWFPTDTTPEQAEALVAAERAASPAGVTVTALSRTGIDTGAPEHGLRVWDADSPAIRAFEDIVAFPYDPDWVIDARFAPVSADRTIPFEHIRDAGGSRNLVVPGDIVFERDGETFTLAAFDDGGTLLLVFGDPTNGRDDETGTYGSGRFLFVERDDAGGFGDAGTVRLDFNRAFVPPCGFSAQYNCPMPPPQNRFPWPVLAGERLVRFRDGFDIYTA</sequence>
<protein>
    <submittedName>
        <fullName evidence="2">DUF1684 domain-containing protein</fullName>
    </submittedName>
</protein>
<proteinExistence type="predicted"/>
<organism evidence="2 3">
    <name type="scientific">Microbacterium resistens</name>
    <dbReference type="NCBI Taxonomy" id="156977"/>
    <lineage>
        <taxon>Bacteria</taxon>
        <taxon>Bacillati</taxon>
        <taxon>Actinomycetota</taxon>
        <taxon>Actinomycetes</taxon>
        <taxon>Micrococcales</taxon>
        <taxon>Microbacteriaceae</taxon>
        <taxon>Microbacterium</taxon>
    </lineage>
</organism>
<dbReference type="EMBL" id="CP082781">
    <property type="protein sequence ID" value="UGS27377.1"/>
    <property type="molecule type" value="Genomic_DNA"/>
</dbReference>
<feature type="region of interest" description="Disordered" evidence="1">
    <location>
        <begin position="1"/>
        <end position="21"/>
    </location>
</feature>
<dbReference type="Proteomes" id="UP001199642">
    <property type="component" value="Chromosome"/>
</dbReference>
<reference evidence="2 3" key="1">
    <citation type="submission" date="2023-01" db="EMBL/GenBank/DDBJ databases">
        <title>Characterization of estradiol degrading bacteria Microbacterium sp. MZT7 and reveal degrading genes through genome analysis.</title>
        <authorList>
            <person name="Hao P."/>
            <person name="Gao Y."/>
        </authorList>
    </citation>
    <scope>NUCLEOTIDE SEQUENCE [LARGE SCALE GENOMIC DNA]</scope>
    <source>
        <strain evidence="2 3">MZT7</strain>
    </source>
</reference>
<evidence type="ECO:0000256" key="1">
    <source>
        <dbReference type="SAM" id="MobiDB-lite"/>
    </source>
</evidence>
<evidence type="ECO:0000313" key="2">
    <source>
        <dbReference type="EMBL" id="UGS27377.1"/>
    </source>
</evidence>